<dbReference type="EMBL" id="JAAVJH010000023">
    <property type="protein sequence ID" value="NJR80603.1"/>
    <property type="molecule type" value="Genomic_DNA"/>
</dbReference>
<accession>A0ABX1CUG0</accession>
<dbReference type="Proteomes" id="UP000732399">
    <property type="component" value="Unassembled WGS sequence"/>
</dbReference>
<protein>
    <submittedName>
        <fullName evidence="2">Alpha/beta hydrolase</fullName>
    </submittedName>
</protein>
<evidence type="ECO:0000313" key="2">
    <source>
        <dbReference type="EMBL" id="NJR80603.1"/>
    </source>
</evidence>
<dbReference type="GO" id="GO:0016787">
    <property type="term" value="F:hydrolase activity"/>
    <property type="evidence" value="ECO:0007669"/>
    <property type="project" value="UniProtKB-KW"/>
</dbReference>
<dbReference type="PANTHER" id="PTHR22946:SF12">
    <property type="entry name" value="CONIDIAL PIGMENT BIOSYNTHESIS PROTEIN AYG1 (AFU_ORTHOLOGUE AFUA_2G17550)"/>
    <property type="match status" value="1"/>
</dbReference>
<proteinExistence type="predicted"/>
<dbReference type="InterPro" id="IPR029058">
    <property type="entry name" value="AB_hydrolase_fold"/>
</dbReference>
<dbReference type="RefSeq" id="WP_168136153.1">
    <property type="nucleotide sequence ID" value="NZ_JAAVJH010000023.1"/>
</dbReference>
<keyword evidence="2" id="KW-0378">Hydrolase</keyword>
<dbReference type="InterPro" id="IPR022742">
    <property type="entry name" value="Hydrolase_4"/>
</dbReference>
<reference evidence="2 3" key="1">
    <citation type="submission" date="2020-03" db="EMBL/GenBank/DDBJ databases">
        <authorList>
            <person name="Wang L."/>
            <person name="He N."/>
            <person name="Li Y."/>
            <person name="Fang Y."/>
            <person name="Zhang F."/>
        </authorList>
    </citation>
    <scope>NUCLEOTIDE SEQUENCE [LARGE SCALE GENOMIC DNA]</scope>
    <source>
        <strain evidence="2 3">36D10-4-7</strain>
    </source>
</reference>
<keyword evidence="3" id="KW-1185">Reference proteome</keyword>
<dbReference type="PANTHER" id="PTHR22946">
    <property type="entry name" value="DIENELACTONE HYDROLASE DOMAIN-CONTAINING PROTEIN-RELATED"/>
    <property type="match status" value="1"/>
</dbReference>
<gene>
    <name evidence="2" type="ORF">HBH26_18670</name>
</gene>
<sequence>MNGSVEPLEHVFAFSGHRTAGLLPPSESVDEEARAALRQFSLERLMGYGVDHADAMELRGRVASGEEWRLTAAALASRLLDDPGGGIAPEGRVSRIGRLLRASALLRMSQVMMTEDDDERRAIVARAAALFAEAAELSGDRERVALDADGGTLVGWLQRAAGEPVGQVVVIGGIEGWAMDFAPMGCELASRGLDVLLLDGPGQGESRLLRGHLLSASWERAYVDVFDWLVRRAPGLPIGMVGNSMGGAVAAHLAAADARMRACCDNGGSSRPGRPRPMNSFYRKMMAHVGASDPEVAGEVWRTVQPVREDRPIPCPLLVVQGGLDPLVEMEDARRIASSAAGGDSRIVVFSDGDHCIYNHAADKHAIIGDWMRSRLAAAHSHDL</sequence>
<evidence type="ECO:0000259" key="1">
    <source>
        <dbReference type="Pfam" id="PF12146"/>
    </source>
</evidence>
<comment type="caution">
    <text evidence="2">The sequence shown here is derived from an EMBL/GenBank/DDBJ whole genome shotgun (WGS) entry which is preliminary data.</text>
</comment>
<dbReference type="InterPro" id="IPR050261">
    <property type="entry name" value="FrsA_esterase"/>
</dbReference>
<evidence type="ECO:0000313" key="3">
    <source>
        <dbReference type="Proteomes" id="UP000732399"/>
    </source>
</evidence>
<organism evidence="2 3">
    <name type="scientific">Sphingomonas corticis</name>
    <dbReference type="NCBI Taxonomy" id="2722791"/>
    <lineage>
        <taxon>Bacteria</taxon>
        <taxon>Pseudomonadati</taxon>
        <taxon>Pseudomonadota</taxon>
        <taxon>Alphaproteobacteria</taxon>
        <taxon>Sphingomonadales</taxon>
        <taxon>Sphingomonadaceae</taxon>
        <taxon>Sphingomonas</taxon>
    </lineage>
</organism>
<dbReference type="SUPFAM" id="SSF53474">
    <property type="entry name" value="alpha/beta-Hydrolases"/>
    <property type="match status" value="1"/>
</dbReference>
<dbReference type="Gene3D" id="3.40.50.1820">
    <property type="entry name" value="alpha/beta hydrolase"/>
    <property type="match status" value="1"/>
</dbReference>
<feature type="domain" description="Serine aminopeptidase S33" evidence="1">
    <location>
        <begin position="163"/>
        <end position="258"/>
    </location>
</feature>
<name>A0ABX1CUG0_9SPHN</name>
<dbReference type="Pfam" id="PF12146">
    <property type="entry name" value="Hydrolase_4"/>
    <property type="match status" value="1"/>
</dbReference>